<dbReference type="PROSITE" id="PS51718">
    <property type="entry name" value="G_DYNAMIN_2"/>
    <property type="match status" value="1"/>
</dbReference>
<dbReference type="PRINTS" id="PR00195">
    <property type="entry name" value="DYNAMIN"/>
</dbReference>
<dbReference type="GO" id="GO:0003924">
    <property type="term" value="F:GTPase activity"/>
    <property type="evidence" value="ECO:0007669"/>
    <property type="project" value="InterPro"/>
</dbReference>
<dbReference type="GO" id="GO:0005525">
    <property type="term" value="F:GTP binding"/>
    <property type="evidence" value="ECO:0007669"/>
    <property type="project" value="UniProtKB-KW"/>
</dbReference>
<dbReference type="PROSITE" id="PS51388">
    <property type="entry name" value="GED"/>
    <property type="match status" value="1"/>
</dbReference>
<evidence type="ECO:0000313" key="9">
    <source>
        <dbReference type="Proteomes" id="UP001152797"/>
    </source>
</evidence>
<evidence type="ECO:0000256" key="4">
    <source>
        <dbReference type="SAM" id="MobiDB-lite"/>
    </source>
</evidence>
<dbReference type="EMBL" id="CAMXCT010003873">
    <property type="protein sequence ID" value="CAI4006653.1"/>
    <property type="molecule type" value="Genomic_DNA"/>
</dbReference>
<dbReference type="SMART" id="SM00053">
    <property type="entry name" value="DYNc"/>
    <property type="match status" value="1"/>
</dbReference>
<dbReference type="InterPro" id="IPR030381">
    <property type="entry name" value="G_DYNAMIN_dom"/>
</dbReference>
<proteinExistence type="inferred from homology"/>
<evidence type="ECO:0000313" key="7">
    <source>
        <dbReference type="EMBL" id="CAI4006653.1"/>
    </source>
</evidence>
<dbReference type="GO" id="GO:0008017">
    <property type="term" value="F:microtubule binding"/>
    <property type="evidence" value="ECO:0007669"/>
    <property type="project" value="TreeGrafter"/>
</dbReference>
<dbReference type="InterPro" id="IPR003130">
    <property type="entry name" value="GED"/>
</dbReference>
<dbReference type="SMART" id="SM00302">
    <property type="entry name" value="GED"/>
    <property type="match status" value="1"/>
</dbReference>
<dbReference type="InterPro" id="IPR000375">
    <property type="entry name" value="Dynamin_stalk"/>
</dbReference>
<dbReference type="PROSITE" id="PS00410">
    <property type="entry name" value="G_DYNAMIN_1"/>
    <property type="match status" value="1"/>
</dbReference>
<dbReference type="Pfam" id="PF02212">
    <property type="entry name" value="GED"/>
    <property type="match status" value="1"/>
</dbReference>
<reference evidence="7" key="1">
    <citation type="submission" date="2022-10" db="EMBL/GenBank/DDBJ databases">
        <authorList>
            <person name="Chen Y."/>
            <person name="Dougan E. K."/>
            <person name="Chan C."/>
            <person name="Rhodes N."/>
            <person name="Thang M."/>
        </authorList>
    </citation>
    <scope>NUCLEOTIDE SEQUENCE</scope>
</reference>
<dbReference type="GO" id="GO:0006897">
    <property type="term" value="P:endocytosis"/>
    <property type="evidence" value="ECO:0007669"/>
    <property type="project" value="TreeGrafter"/>
</dbReference>
<protein>
    <submittedName>
        <fullName evidence="7">Uncharacterized protein</fullName>
    </submittedName>
</protein>
<accession>A0A9P1DB85</accession>
<keyword evidence="2 3" id="KW-0342">GTP-binding</keyword>
<dbReference type="GO" id="GO:0000266">
    <property type="term" value="P:mitochondrial fission"/>
    <property type="evidence" value="ECO:0007669"/>
    <property type="project" value="TreeGrafter"/>
</dbReference>
<evidence type="ECO:0000313" key="8">
    <source>
        <dbReference type="EMBL" id="CAL1160028.1"/>
    </source>
</evidence>
<dbReference type="InterPro" id="IPR022812">
    <property type="entry name" value="Dynamin"/>
</dbReference>
<dbReference type="Proteomes" id="UP001152797">
    <property type="component" value="Unassembled WGS sequence"/>
</dbReference>
<evidence type="ECO:0000259" key="5">
    <source>
        <dbReference type="PROSITE" id="PS51388"/>
    </source>
</evidence>
<dbReference type="GO" id="GO:0016559">
    <property type="term" value="P:peroxisome fission"/>
    <property type="evidence" value="ECO:0007669"/>
    <property type="project" value="TreeGrafter"/>
</dbReference>
<feature type="domain" description="Dynamin-type G" evidence="6">
    <location>
        <begin position="80"/>
        <end position="351"/>
    </location>
</feature>
<dbReference type="GO" id="GO:0048312">
    <property type="term" value="P:intracellular distribution of mitochondria"/>
    <property type="evidence" value="ECO:0007669"/>
    <property type="project" value="TreeGrafter"/>
</dbReference>
<sequence>MDVLKSFHESLLAAKGKLHGGNMQPTADVSTQETSEQMTAAASDVLPALERTEELPSMKDPLAVLNAIHQVIISAGLTSDLSLPMITVMGSQSVGKTSVLESLVGRDFLPRGTGIVTRRPLVLQLRQLRSTGGEGQDEWAEFEHKPKVRFRGFDDVRKEIESETIRLCGNNRVSDDPILLRIFSPKVMDLTLVDLPGLTKVPTADQPKDIPQKIRDLVKKYVEKPSSIILAISAANSDLATSDALALAREVDPQGLRTVGVLTKFDLDDAGNAISALLGDVYPLRLGYTAVVCRSEAASQAGVTFEEALKAERDFFARHPKLQPLQSQCGIPNLAQRLQFLLLNHIRQALPTLRSNMQRLADNCREELTALGDESLEKQMGQGPFLLHLISSYVRNFTDLLEGRVGHRLQEVPPAKVMGGARIHHIFHRIFAQAVLDFDAFTGLSDMDIRVAMRNAAGPKPKLFVPEMAFERMVKRQIQKLEEPALQCVSMVFEELKLLASQSECPEMRRFVGLREKMLEVAHAVIRRSLQPASNMVSNLIRIEREYINTDHPDFIGGLGAMSCVQEARPESSPKATSASTASTSLSNEAGDVIQLPPVPLVVMPAEAPSEREHMDTKLLKSLLLSYFTIVKRKLIDSVPKTIMHFMVNRVQESLHAECIAALYQTDLFGELLAEPEELRVKRRSCEAKLAEVRKAQELLVHICDAAAGCAG</sequence>
<comment type="caution">
    <text evidence="7">The sequence shown here is derived from an EMBL/GenBank/DDBJ whole genome shotgun (WGS) entry which is preliminary data.</text>
</comment>
<dbReference type="CDD" id="cd08771">
    <property type="entry name" value="DLP_1"/>
    <property type="match status" value="1"/>
</dbReference>
<dbReference type="InterPro" id="IPR027417">
    <property type="entry name" value="P-loop_NTPase"/>
</dbReference>
<dbReference type="OrthoDB" id="5061070at2759"/>
<dbReference type="GO" id="GO:0016020">
    <property type="term" value="C:membrane"/>
    <property type="evidence" value="ECO:0007669"/>
    <property type="project" value="TreeGrafter"/>
</dbReference>
<dbReference type="SUPFAM" id="SSF52540">
    <property type="entry name" value="P-loop containing nucleoside triphosphate hydrolases"/>
    <property type="match status" value="1"/>
</dbReference>
<name>A0A9P1DB85_9DINO</name>
<evidence type="ECO:0000256" key="3">
    <source>
        <dbReference type="RuleBase" id="RU003932"/>
    </source>
</evidence>
<dbReference type="InterPro" id="IPR020850">
    <property type="entry name" value="GED_dom"/>
</dbReference>
<keyword evidence="9" id="KW-1185">Reference proteome</keyword>
<dbReference type="Gene3D" id="3.40.50.300">
    <property type="entry name" value="P-loop containing nucleotide triphosphate hydrolases"/>
    <property type="match status" value="1"/>
</dbReference>
<dbReference type="EMBL" id="CAMXCT030003873">
    <property type="protein sequence ID" value="CAL4793965.1"/>
    <property type="molecule type" value="Genomic_DNA"/>
</dbReference>
<dbReference type="AlphaFoldDB" id="A0A9P1DB85"/>
<dbReference type="Pfam" id="PF01031">
    <property type="entry name" value="Dynamin_M"/>
    <property type="match status" value="1"/>
</dbReference>
<evidence type="ECO:0000256" key="2">
    <source>
        <dbReference type="ARBA" id="ARBA00023134"/>
    </source>
</evidence>
<dbReference type="PANTHER" id="PTHR11566:SF21">
    <property type="entry name" value="DYNAMIN RELATED PROTEIN 1, ISOFORM A"/>
    <property type="match status" value="1"/>
</dbReference>
<evidence type="ECO:0000259" key="6">
    <source>
        <dbReference type="PROSITE" id="PS51718"/>
    </source>
</evidence>
<organism evidence="7">
    <name type="scientific">Cladocopium goreaui</name>
    <dbReference type="NCBI Taxonomy" id="2562237"/>
    <lineage>
        <taxon>Eukaryota</taxon>
        <taxon>Sar</taxon>
        <taxon>Alveolata</taxon>
        <taxon>Dinophyceae</taxon>
        <taxon>Suessiales</taxon>
        <taxon>Symbiodiniaceae</taxon>
        <taxon>Cladocopium</taxon>
    </lineage>
</organism>
<keyword evidence="1 3" id="KW-0547">Nucleotide-binding</keyword>
<dbReference type="GO" id="GO:0005739">
    <property type="term" value="C:mitochondrion"/>
    <property type="evidence" value="ECO:0007669"/>
    <property type="project" value="TreeGrafter"/>
</dbReference>
<gene>
    <name evidence="7" type="ORF">C1SCF055_LOCUS32271</name>
</gene>
<dbReference type="GO" id="GO:0005874">
    <property type="term" value="C:microtubule"/>
    <property type="evidence" value="ECO:0007669"/>
    <property type="project" value="TreeGrafter"/>
</dbReference>
<dbReference type="Gene3D" id="1.20.120.1240">
    <property type="entry name" value="Dynamin, middle domain"/>
    <property type="match status" value="1"/>
</dbReference>
<dbReference type="InterPro" id="IPR001401">
    <property type="entry name" value="Dynamin_GTPase"/>
</dbReference>
<dbReference type="InterPro" id="IPR045063">
    <property type="entry name" value="Dynamin_N"/>
</dbReference>
<reference evidence="8" key="2">
    <citation type="submission" date="2024-04" db="EMBL/GenBank/DDBJ databases">
        <authorList>
            <person name="Chen Y."/>
            <person name="Shah S."/>
            <person name="Dougan E. K."/>
            <person name="Thang M."/>
            <person name="Chan C."/>
        </authorList>
    </citation>
    <scope>NUCLEOTIDE SEQUENCE [LARGE SCALE GENOMIC DNA]</scope>
</reference>
<comment type="similarity">
    <text evidence="3">Belongs to the TRAFAC class dynamin-like GTPase superfamily. Dynamin/Fzo/YdjA family.</text>
</comment>
<feature type="domain" description="GED" evidence="5">
    <location>
        <begin position="617"/>
        <end position="708"/>
    </location>
</feature>
<dbReference type="EMBL" id="CAMXCT020003873">
    <property type="protein sequence ID" value="CAL1160028.1"/>
    <property type="molecule type" value="Genomic_DNA"/>
</dbReference>
<feature type="compositionally biased region" description="Low complexity" evidence="4">
    <location>
        <begin position="573"/>
        <end position="587"/>
    </location>
</feature>
<dbReference type="InterPro" id="IPR019762">
    <property type="entry name" value="Dynamin_GTPase_CS"/>
</dbReference>
<dbReference type="PANTHER" id="PTHR11566">
    <property type="entry name" value="DYNAMIN"/>
    <property type="match status" value="1"/>
</dbReference>
<evidence type="ECO:0000256" key="1">
    <source>
        <dbReference type="ARBA" id="ARBA00022741"/>
    </source>
</evidence>
<dbReference type="Pfam" id="PF00350">
    <property type="entry name" value="Dynamin_N"/>
    <property type="match status" value="1"/>
</dbReference>
<feature type="region of interest" description="Disordered" evidence="4">
    <location>
        <begin position="567"/>
        <end position="587"/>
    </location>
</feature>